<dbReference type="Proteomes" id="UP001178507">
    <property type="component" value="Unassembled WGS sequence"/>
</dbReference>
<keyword evidence="3" id="KW-1185">Reference proteome</keyword>
<dbReference type="AlphaFoldDB" id="A0AA36NB71"/>
<name>A0AA36NB71_9DINO</name>
<feature type="transmembrane region" description="Helical" evidence="1">
    <location>
        <begin position="222"/>
        <end position="241"/>
    </location>
</feature>
<sequence length="248" mass="28569">MRQARIREEMRTKSAAELHESIVESRKMMMHHRMEKFRKKRPSAGSKYEWQYRIALAKTFLKQQELADKKQEPLKIAGEKALDFPERPTLSQWMIENEDLDLARTEWYAVGGHSSRPINQKIPFPRRVRFEKRFYKKQNGTQYISRNTTGVKIEVDKGIHWEVSATRLDEVGFDPECVDIKNARKAKTKNPRKAKMIAKRNDVKDSKTQAKAFASQEPSASGVSSAFAGVALLGLGAMGAARGRRRYR</sequence>
<protein>
    <submittedName>
        <fullName evidence="2">Uncharacterized protein</fullName>
    </submittedName>
</protein>
<evidence type="ECO:0000256" key="1">
    <source>
        <dbReference type="SAM" id="Phobius"/>
    </source>
</evidence>
<evidence type="ECO:0000313" key="3">
    <source>
        <dbReference type="Proteomes" id="UP001178507"/>
    </source>
</evidence>
<proteinExistence type="predicted"/>
<keyword evidence="1" id="KW-1133">Transmembrane helix</keyword>
<gene>
    <name evidence="2" type="ORF">EVOR1521_LOCUS21189</name>
</gene>
<organism evidence="2 3">
    <name type="scientific">Effrenium voratum</name>
    <dbReference type="NCBI Taxonomy" id="2562239"/>
    <lineage>
        <taxon>Eukaryota</taxon>
        <taxon>Sar</taxon>
        <taxon>Alveolata</taxon>
        <taxon>Dinophyceae</taxon>
        <taxon>Suessiales</taxon>
        <taxon>Symbiodiniaceae</taxon>
        <taxon>Effrenium</taxon>
    </lineage>
</organism>
<comment type="caution">
    <text evidence="2">The sequence shown here is derived from an EMBL/GenBank/DDBJ whole genome shotgun (WGS) entry which is preliminary data.</text>
</comment>
<evidence type="ECO:0000313" key="2">
    <source>
        <dbReference type="EMBL" id="CAJ1397101.1"/>
    </source>
</evidence>
<reference evidence="2" key="1">
    <citation type="submission" date="2023-08" db="EMBL/GenBank/DDBJ databases">
        <authorList>
            <person name="Chen Y."/>
            <person name="Shah S."/>
            <person name="Dougan E. K."/>
            <person name="Thang M."/>
            <person name="Chan C."/>
        </authorList>
    </citation>
    <scope>NUCLEOTIDE SEQUENCE</scope>
</reference>
<keyword evidence="1" id="KW-0812">Transmembrane</keyword>
<keyword evidence="1" id="KW-0472">Membrane</keyword>
<dbReference type="EMBL" id="CAUJNA010003254">
    <property type="protein sequence ID" value="CAJ1397101.1"/>
    <property type="molecule type" value="Genomic_DNA"/>
</dbReference>
<accession>A0AA36NB71</accession>